<evidence type="ECO:0000259" key="4">
    <source>
        <dbReference type="PROSITE" id="PS51118"/>
    </source>
</evidence>
<protein>
    <submittedName>
        <fullName evidence="5">Transcriptional regulator</fullName>
    </submittedName>
</protein>
<dbReference type="AlphaFoldDB" id="A0A250VJU2"/>
<dbReference type="GO" id="GO:0003677">
    <property type="term" value="F:DNA binding"/>
    <property type="evidence" value="ECO:0007669"/>
    <property type="project" value="UniProtKB-KW"/>
</dbReference>
<evidence type="ECO:0000256" key="1">
    <source>
        <dbReference type="ARBA" id="ARBA00023015"/>
    </source>
</evidence>
<evidence type="ECO:0000256" key="3">
    <source>
        <dbReference type="ARBA" id="ARBA00023163"/>
    </source>
</evidence>
<dbReference type="SUPFAM" id="SSF46785">
    <property type="entry name" value="Winged helix' DNA-binding domain"/>
    <property type="match status" value="1"/>
</dbReference>
<gene>
    <name evidence="5" type="ORF">SO3561_05972</name>
</gene>
<dbReference type="Proteomes" id="UP000217446">
    <property type="component" value="Unassembled WGS sequence"/>
</dbReference>
<proteinExistence type="predicted"/>
<keyword evidence="1" id="KW-0805">Transcription regulation</keyword>
<dbReference type="InterPro" id="IPR036390">
    <property type="entry name" value="WH_DNA-bd_sf"/>
</dbReference>
<keyword evidence="3" id="KW-0804">Transcription</keyword>
<reference evidence="6" key="1">
    <citation type="submission" date="2017-05" db="EMBL/GenBank/DDBJ databases">
        <title>Streptomyces olivochromogenes NBRC 3561 whole genome shotgun sequence.</title>
        <authorList>
            <person name="Dohra H."/>
            <person name="Kodani S."/>
        </authorList>
    </citation>
    <scope>NUCLEOTIDE SEQUENCE [LARGE SCALE GENOMIC DNA]</scope>
    <source>
        <strain evidence="6">NBRC 3561</strain>
    </source>
</reference>
<dbReference type="Gene3D" id="1.10.10.10">
    <property type="entry name" value="Winged helix-like DNA-binding domain superfamily/Winged helix DNA-binding domain"/>
    <property type="match status" value="1"/>
</dbReference>
<dbReference type="PROSITE" id="PS51118">
    <property type="entry name" value="HTH_HXLR"/>
    <property type="match status" value="1"/>
</dbReference>
<organism evidence="5 6">
    <name type="scientific">Streptomyces olivochromogenes</name>
    <dbReference type="NCBI Taxonomy" id="1963"/>
    <lineage>
        <taxon>Bacteria</taxon>
        <taxon>Bacillati</taxon>
        <taxon>Actinomycetota</taxon>
        <taxon>Actinomycetes</taxon>
        <taxon>Kitasatosporales</taxon>
        <taxon>Streptomycetaceae</taxon>
        <taxon>Streptomyces</taxon>
    </lineage>
</organism>
<dbReference type="InterPro" id="IPR002577">
    <property type="entry name" value="HTH_HxlR"/>
</dbReference>
<dbReference type="EMBL" id="BDQI01000014">
    <property type="protein sequence ID" value="GAX54421.1"/>
    <property type="molecule type" value="Genomic_DNA"/>
</dbReference>
<dbReference type="InterPro" id="IPR036388">
    <property type="entry name" value="WH-like_DNA-bd_sf"/>
</dbReference>
<comment type="caution">
    <text evidence="5">The sequence shown here is derived from an EMBL/GenBank/DDBJ whole genome shotgun (WGS) entry which is preliminary data.</text>
</comment>
<evidence type="ECO:0000313" key="5">
    <source>
        <dbReference type="EMBL" id="GAX54421.1"/>
    </source>
</evidence>
<dbReference type="PANTHER" id="PTHR33204:SF37">
    <property type="entry name" value="HTH-TYPE TRANSCRIPTIONAL REGULATOR YODB"/>
    <property type="match status" value="1"/>
</dbReference>
<feature type="domain" description="HTH hxlR-type" evidence="4">
    <location>
        <begin position="16"/>
        <end position="130"/>
    </location>
</feature>
<dbReference type="Pfam" id="PF01638">
    <property type="entry name" value="HxlR"/>
    <property type="match status" value="1"/>
</dbReference>
<evidence type="ECO:0000256" key="2">
    <source>
        <dbReference type="ARBA" id="ARBA00023125"/>
    </source>
</evidence>
<dbReference type="STRING" id="1963.AQJ27_34730"/>
<dbReference type="RefSeq" id="WP_079065458.1">
    <property type="nucleotide sequence ID" value="NZ_BDQI01000014.1"/>
</dbReference>
<evidence type="ECO:0000313" key="6">
    <source>
        <dbReference type="Proteomes" id="UP000217446"/>
    </source>
</evidence>
<keyword evidence="6" id="KW-1185">Reference proteome</keyword>
<sequence length="142" mass="15181">MTNPSAQTDPQDPEPSPTIRALTHAFALLGKRWNGLVLAALAQGPAGFGEVRERVPGISDRMLADRLHELAVAGLLNRTVDHGPPLRSLPHSRLRSSGGTPIALTPHGNAFLIPLAALAVWAEEHLPPHPDRPRHKTPAGQP</sequence>
<dbReference type="PANTHER" id="PTHR33204">
    <property type="entry name" value="TRANSCRIPTIONAL REGULATOR, MARR FAMILY"/>
    <property type="match status" value="1"/>
</dbReference>
<keyword evidence="2" id="KW-0238">DNA-binding</keyword>
<accession>A0A250VJU2</accession>
<name>A0A250VJU2_STROL</name>